<evidence type="ECO:0000313" key="2">
    <source>
        <dbReference type="EnsemblMetazoa" id="PPA39766.1"/>
    </source>
</evidence>
<evidence type="ECO:0000256" key="1">
    <source>
        <dbReference type="SAM" id="MobiDB-lite"/>
    </source>
</evidence>
<evidence type="ECO:0000313" key="3">
    <source>
        <dbReference type="Proteomes" id="UP000005239"/>
    </source>
</evidence>
<dbReference type="Proteomes" id="UP000005239">
    <property type="component" value="Unassembled WGS sequence"/>
</dbReference>
<feature type="region of interest" description="Disordered" evidence="1">
    <location>
        <begin position="1"/>
        <end position="29"/>
    </location>
</feature>
<feature type="compositionally biased region" description="Polar residues" evidence="1">
    <location>
        <begin position="15"/>
        <end position="24"/>
    </location>
</feature>
<organism evidence="2 3">
    <name type="scientific">Pristionchus pacificus</name>
    <name type="common">Parasitic nematode worm</name>
    <dbReference type="NCBI Taxonomy" id="54126"/>
    <lineage>
        <taxon>Eukaryota</taxon>
        <taxon>Metazoa</taxon>
        <taxon>Ecdysozoa</taxon>
        <taxon>Nematoda</taxon>
        <taxon>Chromadorea</taxon>
        <taxon>Rhabditida</taxon>
        <taxon>Rhabditina</taxon>
        <taxon>Diplogasteromorpha</taxon>
        <taxon>Diplogasteroidea</taxon>
        <taxon>Neodiplogasteridae</taxon>
        <taxon>Pristionchus</taxon>
    </lineage>
</organism>
<name>A0A2A6BYA7_PRIPA</name>
<protein>
    <submittedName>
        <fullName evidence="2">Uncharacterized protein</fullName>
    </submittedName>
</protein>
<keyword evidence="3" id="KW-1185">Reference proteome</keyword>
<gene>
    <name evidence="2" type="primary">WBGene00278135</name>
</gene>
<accession>A0A8R1YWN0</accession>
<proteinExistence type="predicted"/>
<accession>A0A2A6BYA7</accession>
<dbReference type="EnsemblMetazoa" id="PPA39766.1">
    <property type="protein sequence ID" value="PPA39766.1"/>
    <property type="gene ID" value="WBGene00278135"/>
</dbReference>
<sequence length="80" mass="9372">MTIECKPFSLLDSAPTPQQFPLQKTQRERKHRRETVWWISDWSKEAAVQLGKKSCKIAKVQRRKRMGLGNFIQSAVPQFN</sequence>
<dbReference type="AlphaFoldDB" id="A0A2A6BYA7"/>
<reference evidence="2" key="2">
    <citation type="submission" date="2022-06" db="UniProtKB">
        <authorList>
            <consortium name="EnsemblMetazoa"/>
        </authorList>
    </citation>
    <scope>IDENTIFICATION</scope>
    <source>
        <strain evidence="2">PS312</strain>
    </source>
</reference>
<reference evidence="3" key="1">
    <citation type="journal article" date="2008" name="Nat. Genet.">
        <title>The Pristionchus pacificus genome provides a unique perspective on nematode lifestyle and parasitism.</title>
        <authorList>
            <person name="Dieterich C."/>
            <person name="Clifton S.W."/>
            <person name="Schuster L.N."/>
            <person name="Chinwalla A."/>
            <person name="Delehaunty K."/>
            <person name="Dinkelacker I."/>
            <person name="Fulton L."/>
            <person name="Fulton R."/>
            <person name="Godfrey J."/>
            <person name="Minx P."/>
            <person name="Mitreva M."/>
            <person name="Roeseler W."/>
            <person name="Tian H."/>
            <person name="Witte H."/>
            <person name="Yang S.P."/>
            <person name="Wilson R.K."/>
            <person name="Sommer R.J."/>
        </authorList>
    </citation>
    <scope>NUCLEOTIDE SEQUENCE [LARGE SCALE GENOMIC DNA]</scope>
    <source>
        <strain evidence="3">PS312</strain>
    </source>
</reference>